<sequence length="180" mass="20518">MKIDFEVASAPPSAKTFGLPAFSVNPVKQNLAEFMPYALWSAVALSLGLNFYVLSDSAAEREIHVLQLHVQALEQANAIQQQSLMHHEKLLVSQHQSQLDDVFKRSEEPDSVGRISQLLQEQERDLQKLVAAMKESMRDLANMMPGPREWVNYYAEQLDAFERNSRERDRLIQDWAAGVH</sequence>
<proteinExistence type="predicted"/>
<name>A0ABZ2RFH5_ECTME</name>
<accession>A0ABZ2RFH5</accession>
<dbReference type="EMBL" id="CP148074">
    <property type="protein sequence ID" value="WXL25784.1"/>
    <property type="molecule type" value="Genomic_DNA"/>
</dbReference>
<organism evidence="1 2">
    <name type="scientific">Ectopseudomonas mendocina</name>
    <name type="common">Pseudomonas mendocina</name>
    <dbReference type="NCBI Taxonomy" id="300"/>
    <lineage>
        <taxon>Bacteria</taxon>
        <taxon>Pseudomonadati</taxon>
        <taxon>Pseudomonadota</taxon>
        <taxon>Gammaproteobacteria</taxon>
        <taxon>Pseudomonadales</taxon>
        <taxon>Pseudomonadaceae</taxon>
        <taxon>Ectopseudomonas</taxon>
    </lineage>
</organism>
<dbReference type="Proteomes" id="UP001476583">
    <property type="component" value="Chromosome"/>
</dbReference>
<gene>
    <name evidence="1" type="ORF">WG219_21240</name>
</gene>
<protein>
    <submittedName>
        <fullName evidence="1">Uncharacterized protein</fullName>
    </submittedName>
</protein>
<evidence type="ECO:0000313" key="1">
    <source>
        <dbReference type="EMBL" id="WXL25784.1"/>
    </source>
</evidence>
<reference evidence="1 2" key="1">
    <citation type="submission" date="2024-03" db="EMBL/GenBank/DDBJ databases">
        <title>Complete genome of BD2.</title>
        <authorList>
            <person name="Cao G."/>
        </authorList>
    </citation>
    <scope>NUCLEOTIDE SEQUENCE [LARGE SCALE GENOMIC DNA]</scope>
    <source>
        <strain evidence="1 2">BD2</strain>
    </source>
</reference>
<evidence type="ECO:0000313" key="2">
    <source>
        <dbReference type="Proteomes" id="UP001476583"/>
    </source>
</evidence>
<keyword evidence="2" id="KW-1185">Reference proteome</keyword>